<accession>A0A830GUU2</accession>
<dbReference type="RefSeq" id="WP_188596184.1">
    <property type="nucleotide sequence ID" value="NZ_BMNL01000002.1"/>
</dbReference>
<dbReference type="GO" id="GO:0005525">
    <property type="term" value="F:GTP binding"/>
    <property type="evidence" value="ECO:0007669"/>
    <property type="project" value="InterPro"/>
</dbReference>
<dbReference type="PANTHER" id="PTHR43721:SF11">
    <property type="entry name" value="SELENOCYSTEINE-SPECIFIC ELONGATION FACTOR"/>
    <property type="match status" value="1"/>
</dbReference>
<dbReference type="AlphaFoldDB" id="A0A830GUU2"/>
<comment type="caution">
    <text evidence="2">The sequence shown here is derived from an EMBL/GenBank/DDBJ whole genome shotgun (WGS) entry which is preliminary data.</text>
</comment>
<evidence type="ECO:0000313" key="2">
    <source>
        <dbReference type="EMBL" id="GGP20424.1"/>
    </source>
</evidence>
<reference evidence="2" key="1">
    <citation type="journal article" date="2014" name="Int. J. Syst. Evol. Microbiol.">
        <title>Complete genome sequence of Corynebacterium casei LMG S-19264T (=DSM 44701T), isolated from a smear-ripened cheese.</title>
        <authorList>
            <consortium name="US DOE Joint Genome Institute (JGI-PGF)"/>
            <person name="Walter F."/>
            <person name="Albersmeier A."/>
            <person name="Kalinowski J."/>
            <person name="Ruckert C."/>
        </authorList>
    </citation>
    <scope>NUCLEOTIDE SEQUENCE</scope>
    <source>
        <strain evidence="2">JCM 10088</strain>
    </source>
</reference>
<dbReference type="GO" id="GO:0003746">
    <property type="term" value="F:translation elongation factor activity"/>
    <property type="evidence" value="ECO:0007669"/>
    <property type="project" value="TreeGrafter"/>
</dbReference>
<reference evidence="2" key="2">
    <citation type="submission" date="2020-09" db="EMBL/GenBank/DDBJ databases">
        <authorList>
            <person name="Sun Q."/>
            <person name="Ohkuma M."/>
        </authorList>
    </citation>
    <scope>NUCLEOTIDE SEQUENCE</scope>
    <source>
        <strain evidence="2">JCM 10088</strain>
    </source>
</reference>
<dbReference type="EMBL" id="BMNL01000002">
    <property type="protein sequence ID" value="GGP20424.1"/>
    <property type="molecule type" value="Genomic_DNA"/>
</dbReference>
<evidence type="ECO:0000313" key="3">
    <source>
        <dbReference type="Proteomes" id="UP000610960"/>
    </source>
</evidence>
<keyword evidence="3" id="KW-1185">Reference proteome</keyword>
<dbReference type="SUPFAM" id="SSF50447">
    <property type="entry name" value="Translation proteins"/>
    <property type="match status" value="1"/>
</dbReference>
<feature type="domain" description="Translation elongation factor EFTu-like" evidence="1">
    <location>
        <begin position="147"/>
        <end position="214"/>
    </location>
</feature>
<dbReference type="Gene3D" id="2.40.30.10">
    <property type="entry name" value="Translation factors"/>
    <property type="match status" value="1"/>
</dbReference>
<dbReference type="InterPro" id="IPR009000">
    <property type="entry name" value="Transl_B-barrel_sf"/>
</dbReference>
<proteinExistence type="predicted"/>
<gene>
    <name evidence="2" type="ORF">GCM10007981_08440</name>
</gene>
<dbReference type="Proteomes" id="UP000610960">
    <property type="component" value="Unassembled WGS sequence"/>
</dbReference>
<dbReference type="Gene3D" id="3.40.50.300">
    <property type="entry name" value="P-loop containing nucleotide triphosphate hydrolases"/>
    <property type="match status" value="1"/>
</dbReference>
<dbReference type="InterPro" id="IPR027417">
    <property type="entry name" value="P-loop_NTPase"/>
</dbReference>
<dbReference type="InterPro" id="IPR004161">
    <property type="entry name" value="EFTu-like_2"/>
</dbReference>
<organism evidence="2 3">
    <name type="scientific">Thermocladium modestius</name>
    <dbReference type="NCBI Taxonomy" id="62609"/>
    <lineage>
        <taxon>Archaea</taxon>
        <taxon>Thermoproteota</taxon>
        <taxon>Thermoprotei</taxon>
        <taxon>Thermoproteales</taxon>
        <taxon>Thermoproteaceae</taxon>
        <taxon>Thermocladium</taxon>
    </lineage>
</organism>
<dbReference type="OrthoDB" id="30874at2157"/>
<protein>
    <recommendedName>
        <fullName evidence="1">Translation elongation factor EFTu-like domain-containing protein</fullName>
    </recommendedName>
</protein>
<dbReference type="InterPro" id="IPR050055">
    <property type="entry name" value="EF-Tu_GTPase"/>
</dbReference>
<dbReference type="Pfam" id="PF03144">
    <property type="entry name" value="GTP_EFTU_D2"/>
    <property type="match status" value="1"/>
</dbReference>
<dbReference type="GO" id="GO:0001514">
    <property type="term" value="P:selenocysteine incorporation"/>
    <property type="evidence" value="ECO:0007669"/>
    <property type="project" value="TreeGrafter"/>
</dbReference>
<evidence type="ECO:0000259" key="1">
    <source>
        <dbReference type="Pfam" id="PF03144"/>
    </source>
</evidence>
<dbReference type="PANTHER" id="PTHR43721">
    <property type="entry name" value="ELONGATION FACTOR TU-RELATED"/>
    <property type="match status" value="1"/>
</dbReference>
<sequence length="294" mass="32262">MHVNVVTIGDYSINAELAKKSSSTDITIYHRRIDDDVITLIEPTKYPEKFQPLIKAIAYADAAIVNPVRIDSSLAEALITLDLMGMKNIIVVSNHESIKQIAGDLGRNYKYMDIYDALSELRQIDPTRLSDSTLVVVDQAFNVKSVGTVVLGFVKGGKVRVHDRLKLMPRNIDVEVRSIQIQDVNYDEADLGVRVGLALKGVDVDDIEEGDVLCSDCHASNSISGPFIANKYFKEAQGQMHAAIGSKIRPIKTMKLEGQSSFVELDSPITVIGNRAAIMKLDAKLPRIAGAIIL</sequence>
<name>A0A830GUU2_9CREN</name>